<evidence type="ECO:0000313" key="8">
    <source>
        <dbReference type="Proteomes" id="UP000612899"/>
    </source>
</evidence>
<dbReference type="InterPro" id="IPR000086">
    <property type="entry name" value="NUDIX_hydrolase_dom"/>
</dbReference>
<dbReference type="InterPro" id="IPR020476">
    <property type="entry name" value="Nudix_hydrolase"/>
</dbReference>
<evidence type="ECO:0000256" key="3">
    <source>
        <dbReference type="ARBA" id="ARBA00022801"/>
    </source>
</evidence>
<accession>A0A8J3VEB5</accession>
<dbReference type="InterPro" id="IPR020084">
    <property type="entry name" value="NUDIX_hydrolase_CS"/>
</dbReference>
<proteinExistence type="inferred from homology"/>
<dbReference type="Proteomes" id="UP000612899">
    <property type="component" value="Unassembled WGS sequence"/>
</dbReference>
<evidence type="ECO:0000256" key="1">
    <source>
        <dbReference type="ARBA" id="ARBA00001946"/>
    </source>
</evidence>
<name>A0A8J3VEB5_9ACTN</name>
<comment type="caution">
    <text evidence="7">The sequence shown here is derived from an EMBL/GenBank/DDBJ whole genome shotgun (WGS) entry which is preliminary data.</text>
</comment>
<protein>
    <submittedName>
        <fullName evidence="7">NUDIX hydrolase</fullName>
    </submittedName>
</protein>
<evidence type="ECO:0000313" key="7">
    <source>
        <dbReference type="EMBL" id="GIH03176.1"/>
    </source>
</evidence>
<dbReference type="Pfam" id="PF00293">
    <property type="entry name" value="NUDIX"/>
    <property type="match status" value="1"/>
</dbReference>
<feature type="compositionally biased region" description="Basic and acidic residues" evidence="5">
    <location>
        <begin position="37"/>
        <end position="47"/>
    </location>
</feature>
<dbReference type="PROSITE" id="PS00893">
    <property type="entry name" value="NUDIX_BOX"/>
    <property type="match status" value="1"/>
</dbReference>
<dbReference type="InterPro" id="IPR015797">
    <property type="entry name" value="NUDIX_hydrolase-like_dom_sf"/>
</dbReference>
<dbReference type="GO" id="GO:0016787">
    <property type="term" value="F:hydrolase activity"/>
    <property type="evidence" value="ECO:0007669"/>
    <property type="project" value="UniProtKB-KW"/>
</dbReference>
<evidence type="ECO:0000259" key="6">
    <source>
        <dbReference type="PROSITE" id="PS51462"/>
    </source>
</evidence>
<dbReference type="Gene3D" id="3.90.79.10">
    <property type="entry name" value="Nucleoside Triphosphate Pyrophosphohydrolase"/>
    <property type="match status" value="1"/>
</dbReference>
<dbReference type="PANTHER" id="PTHR43046:SF14">
    <property type="entry name" value="MUTT_NUDIX FAMILY PROTEIN"/>
    <property type="match status" value="1"/>
</dbReference>
<dbReference type="AlphaFoldDB" id="A0A8J3VEB5"/>
<evidence type="ECO:0000256" key="4">
    <source>
        <dbReference type="RuleBase" id="RU003476"/>
    </source>
</evidence>
<comment type="similarity">
    <text evidence="2 4">Belongs to the Nudix hydrolase family.</text>
</comment>
<evidence type="ECO:0000256" key="5">
    <source>
        <dbReference type="SAM" id="MobiDB-lite"/>
    </source>
</evidence>
<feature type="domain" description="Nudix hydrolase" evidence="6">
    <location>
        <begin position="16"/>
        <end position="150"/>
    </location>
</feature>
<feature type="region of interest" description="Disordered" evidence="5">
    <location>
        <begin position="37"/>
        <end position="63"/>
    </location>
</feature>
<keyword evidence="8" id="KW-1185">Reference proteome</keyword>
<sequence>MPRNGYGKRRHNSLVTQRRRAAAVIIRDGKVLMVRERSRGDTGRHDGQSYWTLPGGGLQPGETDEQAVRREVAEEVGLTAISATYIRDMHYPSGITAVFAVTVADGEPRLGADDLPCDCPRMIGLDWIPLPTMAAVPAMLIEWPELGWSS</sequence>
<reference evidence="7" key="1">
    <citation type="submission" date="2021-01" db="EMBL/GenBank/DDBJ databases">
        <title>Whole genome shotgun sequence of Rhizocola hellebori NBRC 109834.</title>
        <authorList>
            <person name="Komaki H."/>
            <person name="Tamura T."/>
        </authorList>
    </citation>
    <scope>NUCLEOTIDE SEQUENCE</scope>
    <source>
        <strain evidence="7">NBRC 109834</strain>
    </source>
</reference>
<dbReference type="PROSITE" id="PS51462">
    <property type="entry name" value="NUDIX"/>
    <property type="match status" value="1"/>
</dbReference>
<evidence type="ECO:0000256" key="2">
    <source>
        <dbReference type="ARBA" id="ARBA00005582"/>
    </source>
</evidence>
<keyword evidence="3 4" id="KW-0378">Hydrolase</keyword>
<gene>
    <name evidence="7" type="ORF">Rhe02_12430</name>
</gene>
<comment type="cofactor">
    <cofactor evidence="1">
        <name>Mg(2+)</name>
        <dbReference type="ChEBI" id="CHEBI:18420"/>
    </cofactor>
</comment>
<dbReference type="EMBL" id="BONY01000006">
    <property type="protein sequence ID" value="GIH03176.1"/>
    <property type="molecule type" value="Genomic_DNA"/>
</dbReference>
<organism evidence="7 8">
    <name type="scientific">Rhizocola hellebori</name>
    <dbReference type="NCBI Taxonomy" id="1392758"/>
    <lineage>
        <taxon>Bacteria</taxon>
        <taxon>Bacillati</taxon>
        <taxon>Actinomycetota</taxon>
        <taxon>Actinomycetes</taxon>
        <taxon>Micromonosporales</taxon>
        <taxon>Micromonosporaceae</taxon>
        <taxon>Rhizocola</taxon>
    </lineage>
</organism>
<dbReference type="PRINTS" id="PR00502">
    <property type="entry name" value="NUDIXFAMILY"/>
</dbReference>
<dbReference type="SUPFAM" id="SSF55811">
    <property type="entry name" value="Nudix"/>
    <property type="match status" value="1"/>
</dbReference>
<dbReference type="PANTHER" id="PTHR43046">
    <property type="entry name" value="GDP-MANNOSE MANNOSYL HYDROLASE"/>
    <property type="match status" value="1"/>
</dbReference>